<keyword evidence="2" id="KW-0472">Membrane</keyword>
<organism evidence="3 4">
    <name type="scientific">Cherax quadricarinatus</name>
    <name type="common">Australian red claw crayfish</name>
    <dbReference type="NCBI Taxonomy" id="27406"/>
    <lineage>
        <taxon>Eukaryota</taxon>
        <taxon>Metazoa</taxon>
        <taxon>Ecdysozoa</taxon>
        <taxon>Arthropoda</taxon>
        <taxon>Crustacea</taxon>
        <taxon>Multicrustacea</taxon>
        <taxon>Malacostraca</taxon>
        <taxon>Eumalacostraca</taxon>
        <taxon>Eucarida</taxon>
        <taxon>Decapoda</taxon>
        <taxon>Pleocyemata</taxon>
        <taxon>Astacidea</taxon>
        <taxon>Parastacoidea</taxon>
        <taxon>Parastacidae</taxon>
        <taxon>Cherax</taxon>
    </lineage>
</organism>
<evidence type="ECO:0000313" key="4">
    <source>
        <dbReference type="Proteomes" id="UP001445076"/>
    </source>
</evidence>
<dbReference type="Proteomes" id="UP001445076">
    <property type="component" value="Unassembled WGS sequence"/>
</dbReference>
<sequence>MCEVNSCCCLSLRQGCVLIGGITIVVSLVQTLIFSWVLLETYLSYQSIISVTADNATSDSSSASYYFSSATCPIGFLPVASKSNPTNFSDDYYENEDSEDEDSTQQTLLTVVGDTSSPPSSTSSLTLESRLEEISVVMSSTTTISSLSQSPKSASVLGNDGGILVLSSSQSLPEVESNNTHIESSASSATPKANSTASATPNVSRRTPRITCAAPGQGVLWALVVVSALYSLAGGLLIVAVLWCVSWQLSIWFFYTVGFDLFMLIVAMADGVYTSFSDISSYVVCLVTTYCVIVVDSYYEKLLHDERLEKAGQGRRQSSLVIVRSSPDSPTCQQEYIPPTTFTLTSNHNNLVPPPVALGAPPIIAPQPVTLVPPPVSLAPPPVRIAPPPLTRQVSHHTPTSPTREVSPNHLPYAYHNNV</sequence>
<feature type="transmembrane region" description="Helical" evidence="2">
    <location>
        <begin position="279"/>
        <end position="299"/>
    </location>
</feature>
<keyword evidence="4" id="KW-1185">Reference proteome</keyword>
<feature type="transmembrane region" description="Helical" evidence="2">
    <location>
        <begin position="16"/>
        <end position="39"/>
    </location>
</feature>
<dbReference type="EMBL" id="JARKIK010000010">
    <property type="protein sequence ID" value="KAK8749082.1"/>
    <property type="molecule type" value="Genomic_DNA"/>
</dbReference>
<keyword evidence="2" id="KW-1133">Transmembrane helix</keyword>
<feature type="region of interest" description="Disordered" evidence="1">
    <location>
        <begin position="176"/>
        <end position="203"/>
    </location>
</feature>
<evidence type="ECO:0000256" key="1">
    <source>
        <dbReference type="SAM" id="MobiDB-lite"/>
    </source>
</evidence>
<reference evidence="3 4" key="1">
    <citation type="journal article" date="2024" name="BMC Genomics">
        <title>Genome assembly of redclaw crayfish (Cherax quadricarinatus) provides insights into its immune adaptation and hypoxia tolerance.</title>
        <authorList>
            <person name="Liu Z."/>
            <person name="Zheng J."/>
            <person name="Li H."/>
            <person name="Fang K."/>
            <person name="Wang S."/>
            <person name="He J."/>
            <person name="Zhou D."/>
            <person name="Weng S."/>
            <person name="Chi M."/>
            <person name="Gu Z."/>
            <person name="He J."/>
            <person name="Li F."/>
            <person name="Wang M."/>
        </authorList>
    </citation>
    <scope>NUCLEOTIDE SEQUENCE [LARGE SCALE GENOMIC DNA]</scope>
    <source>
        <strain evidence="3">ZL_2023a</strain>
    </source>
</reference>
<evidence type="ECO:0000256" key="2">
    <source>
        <dbReference type="SAM" id="Phobius"/>
    </source>
</evidence>
<name>A0AAW0YBQ2_CHEQU</name>
<dbReference type="AlphaFoldDB" id="A0AAW0YBQ2"/>
<feature type="compositionally biased region" description="Polar residues" evidence="1">
    <location>
        <begin position="392"/>
        <end position="406"/>
    </location>
</feature>
<feature type="transmembrane region" description="Helical" evidence="2">
    <location>
        <begin position="252"/>
        <end position="273"/>
    </location>
</feature>
<proteinExistence type="predicted"/>
<evidence type="ECO:0000313" key="3">
    <source>
        <dbReference type="EMBL" id="KAK8749082.1"/>
    </source>
</evidence>
<keyword evidence="2" id="KW-0812">Transmembrane</keyword>
<feature type="region of interest" description="Disordered" evidence="1">
    <location>
        <begin position="391"/>
        <end position="419"/>
    </location>
</feature>
<accession>A0AAW0YBQ2</accession>
<protein>
    <submittedName>
        <fullName evidence="3">Uncharacterized protein</fullName>
    </submittedName>
</protein>
<feature type="transmembrane region" description="Helical" evidence="2">
    <location>
        <begin position="219"/>
        <end position="245"/>
    </location>
</feature>
<comment type="caution">
    <text evidence="3">The sequence shown here is derived from an EMBL/GenBank/DDBJ whole genome shotgun (WGS) entry which is preliminary data.</text>
</comment>
<gene>
    <name evidence="3" type="ORF">OTU49_015664</name>
</gene>